<evidence type="ECO:0000313" key="3">
    <source>
        <dbReference type="Proteomes" id="UP000253083"/>
    </source>
</evidence>
<sequence length="132" mass="15098">MISKLLILALALFVLAGCSSPDCSESSEKASLVRALSQERFSDLFLYSKGLDLEQPVQHHYDPEKNPLPSEISDLPVKLVRVNEKQVLYRLDGCFDHHLDLVVLKDDKDSPRIELRSEEVPRIIEVLWQKEN</sequence>
<dbReference type="RefSeq" id="WP_113956058.1">
    <property type="nucleotide sequence ID" value="NZ_QNRT01000019.1"/>
</dbReference>
<dbReference type="AlphaFoldDB" id="A0A395JEL3"/>
<name>A0A395JEL3_9GAMM</name>
<feature type="signal peptide" evidence="1">
    <location>
        <begin position="1"/>
        <end position="16"/>
    </location>
</feature>
<feature type="chain" id="PRO_5017295715" description="Lipoprotein" evidence="1">
    <location>
        <begin position="17"/>
        <end position="132"/>
    </location>
</feature>
<proteinExistence type="predicted"/>
<reference evidence="2 3" key="1">
    <citation type="submission" date="2018-06" db="EMBL/GenBank/DDBJ databases">
        <title>Genomic Encyclopedia of Type Strains, Phase IV (KMG-IV): sequencing the most valuable type-strain genomes for metagenomic binning, comparative biology and taxonomic classification.</title>
        <authorList>
            <person name="Goeker M."/>
        </authorList>
    </citation>
    <scope>NUCLEOTIDE SEQUENCE [LARGE SCALE GENOMIC DNA]</scope>
    <source>
        <strain evidence="2 3">DSM 24032</strain>
    </source>
</reference>
<protein>
    <recommendedName>
        <fullName evidence="4">Lipoprotein</fullName>
    </recommendedName>
</protein>
<gene>
    <name evidence="2" type="ORF">DFR28_1192</name>
</gene>
<evidence type="ECO:0008006" key="4">
    <source>
        <dbReference type="Google" id="ProtNLM"/>
    </source>
</evidence>
<evidence type="ECO:0000313" key="2">
    <source>
        <dbReference type="EMBL" id="RBP45465.1"/>
    </source>
</evidence>
<organism evidence="2 3">
    <name type="scientific">Arenicella xantha</name>
    <dbReference type="NCBI Taxonomy" id="644221"/>
    <lineage>
        <taxon>Bacteria</taxon>
        <taxon>Pseudomonadati</taxon>
        <taxon>Pseudomonadota</taxon>
        <taxon>Gammaproteobacteria</taxon>
        <taxon>Arenicellales</taxon>
        <taxon>Arenicellaceae</taxon>
        <taxon>Arenicella</taxon>
    </lineage>
</organism>
<keyword evidence="3" id="KW-1185">Reference proteome</keyword>
<dbReference type="Proteomes" id="UP000253083">
    <property type="component" value="Unassembled WGS sequence"/>
</dbReference>
<accession>A0A395JEL3</accession>
<comment type="caution">
    <text evidence="2">The sequence shown here is derived from an EMBL/GenBank/DDBJ whole genome shotgun (WGS) entry which is preliminary data.</text>
</comment>
<dbReference type="InParanoid" id="A0A395JEL3"/>
<evidence type="ECO:0000256" key="1">
    <source>
        <dbReference type="SAM" id="SignalP"/>
    </source>
</evidence>
<dbReference type="PROSITE" id="PS51257">
    <property type="entry name" value="PROKAR_LIPOPROTEIN"/>
    <property type="match status" value="1"/>
</dbReference>
<keyword evidence="1" id="KW-0732">Signal</keyword>
<dbReference type="EMBL" id="QNRT01000019">
    <property type="protein sequence ID" value="RBP45465.1"/>
    <property type="molecule type" value="Genomic_DNA"/>
</dbReference>